<evidence type="ECO:0000313" key="9">
    <source>
        <dbReference type="Proteomes" id="UP000251889"/>
    </source>
</evidence>
<dbReference type="GO" id="GO:0046872">
    <property type="term" value="F:metal ion binding"/>
    <property type="evidence" value="ECO:0007669"/>
    <property type="project" value="UniProtKB-KW"/>
</dbReference>
<dbReference type="RefSeq" id="WP_112745770.1">
    <property type="nucleotide sequence ID" value="NZ_QMFY01000001.1"/>
</dbReference>
<keyword evidence="2" id="KW-0479">Metal-binding</keyword>
<keyword evidence="1" id="KW-0001">2Fe-2S</keyword>
<evidence type="ECO:0000256" key="1">
    <source>
        <dbReference type="ARBA" id="ARBA00022714"/>
    </source>
</evidence>
<keyword evidence="9" id="KW-1185">Reference proteome</keyword>
<comment type="cofactor">
    <cofactor evidence="5">
        <name>[2Fe-2S] cluster</name>
        <dbReference type="ChEBI" id="CHEBI:190135"/>
    </cofactor>
</comment>
<proteinExistence type="inferred from homology"/>
<evidence type="ECO:0000256" key="4">
    <source>
        <dbReference type="ARBA" id="ARBA00023014"/>
    </source>
</evidence>
<dbReference type="Gene3D" id="2.102.10.10">
    <property type="entry name" value="Rieske [2Fe-2S] iron-sulphur domain"/>
    <property type="match status" value="1"/>
</dbReference>
<feature type="domain" description="Rieske" evidence="7">
    <location>
        <begin position="9"/>
        <end position="104"/>
    </location>
</feature>
<sequence>MEWIKIFPSLEEAHRRIQTGKPQLLIVNGKRICLALLDNGFFAVQDACSHNGESLSKGNINYLGEIICPWHNYRFDLRSGKACDSSSADLKTYPIKVNETGFFIGI</sequence>
<dbReference type="SUPFAM" id="SSF50022">
    <property type="entry name" value="ISP domain"/>
    <property type="match status" value="1"/>
</dbReference>
<accession>A0A364YB47</accession>
<dbReference type="PANTHER" id="PTHR21496:SF0">
    <property type="entry name" value="RIESKE DOMAIN-CONTAINING PROTEIN"/>
    <property type="match status" value="1"/>
</dbReference>
<dbReference type="OrthoDB" id="593800at2"/>
<organism evidence="8 9">
    <name type="scientific">Pseudochryseolinea flava</name>
    <dbReference type="NCBI Taxonomy" id="2059302"/>
    <lineage>
        <taxon>Bacteria</taxon>
        <taxon>Pseudomonadati</taxon>
        <taxon>Bacteroidota</taxon>
        <taxon>Cytophagia</taxon>
        <taxon>Cytophagales</taxon>
        <taxon>Fulvivirgaceae</taxon>
        <taxon>Pseudochryseolinea</taxon>
    </lineage>
</organism>
<evidence type="ECO:0000313" key="8">
    <source>
        <dbReference type="EMBL" id="RAW03555.1"/>
    </source>
</evidence>
<dbReference type="AlphaFoldDB" id="A0A364YB47"/>
<comment type="similarity">
    <text evidence="6">Belongs to the bacterial ring-hydroxylating dioxygenase ferredoxin component family.</text>
</comment>
<dbReference type="GO" id="GO:0051537">
    <property type="term" value="F:2 iron, 2 sulfur cluster binding"/>
    <property type="evidence" value="ECO:0007669"/>
    <property type="project" value="UniProtKB-KW"/>
</dbReference>
<comment type="caution">
    <text evidence="8">The sequence shown here is derived from an EMBL/GenBank/DDBJ whole genome shotgun (WGS) entry which is preliminary data.</text>
</comment>
<reference evidence="8 9" key="1">
    <citation type="submission" date="2018-06" db="EMBL/GenBank/DDBJ databases">
        <title>Chryseolinea flavus sp. nov., a member of the phylum Bacteroidetes isolated from soil.</title>
        <authorList>
            <person name="Li Y."/>
            <person name="Wang J."/>
        </authorList>
    </citation>
    <scope>NUCLEOTIDE SEQUENCE [LARGE SCALE GENOMIC DNA]</scope>
    <source>
        <strain evidence="8 9">SDU1-6</strain>
    </source>
</reference>
<evidence type="ECO:0000256" key="5">
    <source>
        <dbReference type="ARBA" id="ARBA00034078"/>
    </source>
</evidence>
<keyword evidence="3" id="KW-0408">Iron</keyword>
<gene>
    <name evidence="8" type="ORF">DQQ10_04015</name>
</gene>
<name>A0A364YB47_9BACT</name>
<dbReference type="Proteomes" id="UP000251889">
    <property type="component" value="Unassembled WGS sequence"/>
</dbReference>
<dbReference type="PROSITE" id="PS51296">
    <property type="entry name" value="RIESKE"/>
    <property type="match status" value="1"/>
</dbReference>
<evidence type="ECO:0000256" key="6">
    <source>
        <dbReference type="ARBA" id="ARBA00038001"/>
    </source>
</evidence>
<dbReference type="PANTHER" id="PTHR21496">
    <property type="entry name" value="FERREDOXIN-RELATED"/>
    <property type="match status" value="1"/>
</dbReference>
<evidence type="ECO:0000256" key="3">
    <source>
        <dbReference type="ARBA" id="ARBA00023004"/>
    </source>
</evidence>
<dbReference type="EMBL" id="QMFY01000001">
    <property type="protein sequence ID" value="RAW03555.1"/>
    <property type="molecule type" value="Genomic_DNA"/>
</dbReference>
<evidence type="ECO:0000259" key="7">
    <source>
        <dbReference type="PROSITE" id="PS51296"/>
    </source>
</evidence>
<dbReference type="Pfam" id="PF00355">
    <property type="entry name" value="Rieske"/>
    <property type="match status" value="1"/>
</dbReference>
<dbReference type="InterPro" id="IPR017941">
    <property type="entry name" value="Rieske_2Fe-2S"/>
</dbReference>
<dbReference type="InterPro" id="IPR036922">
    <property type="entry name" value="Rieske_2Fe-2S_sf"/>
</dbReference>
<evidence type="ECO:0000256" key="2">
    <source>
        <dbReference type="ARBA" id="ARBA00022723"/>
    </source>
</evidence>
<keyword evidence="4" id="KW-0411">Iron-sulfur</keyword>
<protein>
    <submittedName>
        <fullName evidence="8">Rieske (2Fe-2S) protein</fullName>
    </submittedName>
</protein>